<gene>
    <name evidence="2" type="ORF">GCM10010466_55170</name>
</gene>
<evidence type="ECO:0000313" key="2">
    <source>
        <dbReference type="EMBL" id="GAA3157269.1"/>
    </source>
</evidence>
<protein>
    <submittedName>
        <fullName evidence="2">Uncharacterized protein</fullName>
    </submittedName>
</protein>
<organism evidence="2 3">
    <name type="scientific">Planomonospora alba</name>
    <dbReference type="NCBI Taxonomy" id="161354"/>
    <lineage>
        <taxon>Bacteria</taxon>
        <taxon>Bacillati</taxon>
        <taxon>Actinomycetota</taxon>
        <taxon>Actinomycetes</taxon>
        <taxon>Streptosporangiales</taxon>
        <taxon>Streptosporangiaceae</taxon>
        <taxon>Planomonospora</taxon>
    </lineage>
</organism>
<accession>A0ABP6NSL3</accession>
<evidence type="ECO:0000256" key="1">
    <source>
        <dbReference type="SAM" id="MobiDB-lite"/>
    </source>
</evidence>
<comment type="caution">
    <text evidence="2">The sequence shown here is derived from an EMBL/GenBank/DDBJ whole genome shotgun (WGS) entry which is preliminary data.</text>
</comment>
<keyword evidence="3" id="KW-1185">Reference proteome</keyword>
<dbReference type="Proteomes" id="UP001500320">
    <property type="component" value="Unassembled WGS sequence"/>
</dbReference>
<name>A0ABP6NSL3_9ACTN</name>
<evidence type="ECO:0000313" key="3">
    <source>
        <dbReference type="Proteomes" id="UP001500320"/>
    </source>
</evidence>
<feature type="region of interest" description="Disordered" evidence="1">
    <location>
        <begin position="1"/>
        <end position="21"/>
    </location>
</feature>
<sequence>MESPLAAEVEPPSAAEVEPPAAVVEPPPVEVAEPPQAAVMEMSAAPATAAATRREERRENIGCLSLQSGMSGTLGTLLADHLHAAYSADAVRPC</sequence>
<dbReference type="EMBL" id="BAAAUT010000055">
    <property type="protein sequence ID" value="GAA3157269.1"/>
    <property type="molecule type" value="Genomic_DNA"/>
</dbReference>
<proteinExistence type="predicted"/>
<reference evidence="3" key="1">
    <citation type="journal article" date="2019" name="Int. J. Syst. Evol. Microbiol.">
        <title>The Global Catalogue of Microorganisms (GCM) 10K type strain sequencing project: providing services to taxonomists for standard genome sequencing and annotation.</title>
        <authorList>
            <consortium name="The Broad Institute Genomics Platform"/>
            <consortium name="The Broad Institute Genome Sequencing Center for Infectious Disease"/>
            <person name="Wu L."/>
            <person name="Ma J."/>
        </authorList>
    </citation>
    <scope>NUCLEOTIDE SEQUENCE [LARGE SCALE GENOMIC DNA]</scope>
    <source>
        <strain evidence="3">JCM 9373</strain>
    </source>
</reference>